<evidence type="ECO:0000313" key="2">
    <source>
        <dbReference type="EMBL" id="CZR53461.1"/>
    </source>
</evidence>
<keyword evidence="3" id="KW-1185">Reference proteome</keyword>
<feature type="compositionally biased region" description="Low complexity" evidence="1">
    <location>
        <begin position="86"/>
        <end position="97"/>
    </location>
</feature>
<dbReference type="Proteomes" id="UP000184330">
    <property type="component" value="Unassembled WGS sequence"/>
</dbReference>
<dbReference type="EMBL" id="FJOG01000003">
    <property type="protein sequence ID" value="CZR53461.1"/>
    <property type="molecule type" value="Genomic_DNA"/>
</dbReference>
<feature type="compositionally biased region" description="Basic and acidic residues" evidence="1">
    <location>
        <begin position="98"/>
        <end position="111"/>
    </location>
</feature>
<protein>
    <submittedName>
        <fullName evidence="2">Uncharacterized protein</fullName>
    </submittedName>
</protein>
<feature type="compositionally biased region" description="Basic and acidic residues" evidence="1">
    <location>
        <begin position="1"/>
        <end position="13"/>
    </location>
</feature>
<evidence type="ECO:0000313" key="3">
    <source>
        <dbReference type="Proteomes" id="UP000184330"/>
    </source>
</evidence>
<feature type="compositionally biased region" description="Acidic residues" evidence="1">
    <location>
        <begin position="144"/>
        <end position="170"/>
    </location>
</feature>
<gene>
    <name evidence="2" type="ORF">PAC_03339</name>
</gene>
<feature type="compositionally biased region" description="Acidic residues" evidence="1">
    <location>
        <begin position="61"/>
        <end position="73"/>
    </location>
</feature>
<feature type="compositionally biased region" description="Basic and acidic residues" evidence="1">
    <location>
        <begin position="171"/>
        <end position="182"/>
    </location>
</feature>
<reference evidence="2 3" key="1">
    <citation type="submission" date="2016-03" db="EMBL/GenBank/DDBJ databases">
        <authorList>
            <person name="Ploux O."/>
        </authorList>
    </citation>
    <scope>NUCLEOTIDE SEQUENCE [LARGE SCALE GENOMIC DNA]</scope>
    <source>
        <strain evidence="2 3">UAMH 11012</strain>
    </source>
</reference>
<accession>A0A1L7WL12</accession>
<sequence>MSDENKLFSPEHMKRVRAMAPSSVDGQDKSEKETVSSWVTSKAKGNLRPELSTLDGTYSDADGDGDGESEGSDDYGTKTPEGDYMTYSTGTTPPTHHSPVDEATSEKGEDREASEEGGAGKSEYPEVPTNDDGKVKTKKKTLQDAEDGSEDEYDDEANVESDVEEEYEDDGLGKDEVVENKGTRTGLRSADK</sequence>
<organism evidence="2 3">
    <name type="scientific">Phialocephala subalpina</name>
    <dbReference type="NCBI Taxonomy" id="576137"/>
    <lineage>
        <taxon>Eukaryota</taxon>
        <taxon>Fungi</taxon>
        <taxon>Dikarya</taxon>
        <taxon>Ascomycota</taxon>
        <taxon>Pezizomycotina</taxon>
        <taxon>Leotiomycetes</taxon>
        <taxon>Helotiales</taxon>
        <taxon>Mollisiaceae</taxon>
        <taxon>Phialocephala</taxon>
        <taxon>Phialocephala fortinii species complex</taxon>
    </lineage>
</organism>
<dbReference type="AlphaFoldDB" id="A0A1L7WL12"/>
<name>A0A1L7WL12_9HELO</name>
<evidence type="ECO:0000256" key="1">
    <source>
        <dbReference type="SAM" id="MobiDB-lite"/>
    </source>
</evidence>
<proteinExistence type="predicted"/>
<feature type="region of interest" description="Disordered" evidence="1">
    <location>
        <begin position="1"/>
        <end position="192"/>
    </location>
</feature>